<accession>A0A2I0QSF1</accession>
<dbReference type="Pfam" id="PF04266">
    <property type="entry name" value="ASCH"/>
    <property type="match status" value="1"/>
</dbReference>
<organism evidence="2 3">
    <name type="scientific">Halalkalibacillus sediminis</name>
    <dbReference type="NCBI Taxonomy" id="2018042"/>
    <lineage>
        <taxon>Bacteria</taxon>
        <taxon>Bacillati</taxon>
        <taxon>Bacillota</taxon>
        <taxon>Bacilli</taxon>
        <taxon>Bacillales</taxon>
        <taxon>Bacillaceae</taxon>
        <taxon>Halalkalibacillus</taxon>
    </lineage>
</organism>
<keyword evidence="3" id="KW-1185">Reference proteome</keyword>
<dbReference type="InterPro" id="IPR009326">
    <property type="entry name" value="DUF984"/>
</dbReference>
<protein>
    <submittedName>
        <fullName evidence="2">RNA-binding protein</fullName>
    </submittedName>
</protein>
<evidence type="ECO:0000313" key="3">
    <source>
        <dbReference type="Proteomes" id="UP000243524"/>
    </source>
</evidence>
<dbReference type="RefSeq" id="WP_101332089.1">
    <property type="nucleotide sequence ID" value="NZ_PJNH01000003.1"/>
</dbReference>
<dbReference type="InterPro" id="IPR015947">
    <property type="entry name" value="PUA-like_sf"/>
</dbReference>
<dbReference type="PANTHER" id="PTHR39203:SF1">
    <property type="entry name" value="CYTOPLASMIC PROTEIN"/>
    <property type="match status" value="1"/>
</dbReference>
<dbReference type="Gene3D" id="3.10.400.10">
    <property type="entry name" value="Sulfate adenylyltransferase"/>
    <property type="match status" value="1"/>
</dbReference>
<dbReference type="SMART" id="SM01022">
    <property type="entry name" value="ASCH"/>
    <property type="match status" value="1"/>
</dbReference>
<dbReference type="PIRSF" id="PIRSF021320">
    <property type="entry name" value="DUF984"/>
    <property type="match status" value="1"/>
</dbReference>
<sequence>MSKHSVNEMWENFLKTLNERKRDQATFEAWPFANDADTAKELAELVKKGDKTATCSLYRMYEIGNEPIPTNGQYNVITDWDGNAEVIVQTTKVDVIPFNEVPKSFAFKEGEGDKSYEYWHRVHVDFFTNELEVFNEQFHEDMLVVCEEFEVVYPK</sequence>
<proteinExistence type="predicted"/>
<feature type="domain" description="ASCH" evidence="1">
    <location>
        <begin position="30"/>
        <end position="153"/>
    </location>
</feature>
<evidence type="ECO:0000313" key="2">
    <source>
        <dbReference type="EMBL" id="PKR77261.1"/>
    </source>
</evidence>
<dbReference type="EMBL" id="PJNH01000003">
    <property type="protein sequence ID" value="PKR77261.1"/>
    <property type="molecule type" value="Genomic_DNA"/>
</dbReference>
<dbReference type="AlphaFoldDB" id="A0A2I0QSF1"/>
<dbReference type="OrthoDB" id="9807542at2"/>
<reference evidence="2 3" key="1">
    <citation type="submission" date="2017-06" db="EMBL/GenBank/DDBJ databases">
        <title>the draft geome sequence of Illustriluteabacillus marina B3227.</title>
        <authorList>
            <person name="He R.-H."/>
            <person name="Du Z.-J."/>
        </authorList>
    </citation>
    <scope>NUCLEOTIDE SEQUENCE [LARGE SCALE GENOMIC DNA]</scope>
    <source>
        <strain evidence="2 3">B3227</strain>
    </source>
</reference>
<gene>
    <name evidence="2" type="ORF">CEY16_11020</name>
</gene>
<dbReference type="InterPro" id="IPR007374">
    <property type="entry name" value="ASCH_domain"/>
</dbReference>
<dbReference type="Proteomes" id="UP000243524">
    <property type="component" value="Unassembled WGS sequence"/>
</dbReference>
<dbReference type="SUPFAM" id="SSF88697">
    <property type="entry name" value="PUA domain-like"/>
    <property type="match status" value="1"/>
</dbReference>
<comment type="caution">
    <text evidence="2">The sequence shown here is derived from an EMBL/GenBank/DDBJ whole genome shotgun (WGS) entry which is preliminary data.</text>
</comment>
<name>A0A2I0QSF1_9BACI</name>
<dbReference type="CDD" id="cd06553">
    <property type="entry name" value="ASCH_Ef3133_like"/>
    <property type="match status" value="1"/>
</dbReference>
<evidence type="ECO:0000259" key="1">
    <source>
        <dbReference type="SMART" id="SM01022"/>
    </source>
</evidence>
<dbReference type="PANTHER" id="PTHR39203">
    <property type="entry name" value="CYTOPLASMIC PROTEIN-RELATED"/>
    <property type="match status" value="1"/>
</dbReference>